<keyword evidence="12" id="KW-1133">Transmembrane helix</keyword>
<dbReference type="GO" id="GO:0000155">
    <property type="term" value="F:phosphorelay sensor kinase activity"/>
    <property type="evidence" value="ECO:0007669"/>
    <property type="project" value="TreeGrafter"/>
</dbReference>
<evidence type="ECO:0000256" key="11">
    <source>
        <dbReference type="ARBA" id="ARBA00023136"/>
    </source>
</evidence>
<dbReference type="Pfam" id="PF21623">
    <property type="entry name" value="HK_sensor_dom_bact"/>
    <property type="match status" value="1"/>
</dbReference>
<dbReference type="GO" id="GO:0005524">
    <property type="term" value="F:ATP binding"/>
    <property type="evidence" value="ECO:0007669"/>
    <property type="project" value="UniProtKB-KW"/>
</dbReference>
<feature type="transmembrane region" description="Helical" evidence="12">
    <location>
        <begin position="344"/>
        <end position="367"/>
    </location>
</feature>
<evidence type="ECO:0000313" key="15">
    <source>
        <dbReference type="EMBL" id="OGH87013.1"/>
    </source>
</evidence>
<dbReference type="GO" id="GO:0005886">
    <property type="term" value="C:plasma membrane"/>
    <property type="evidence" value="ECO:0007669"/>
    <property type="project" value="UniProtKB-SubCell"/>
</dbReference>
<dbReference type="PANTHER" id="PTHR45528">
    <property type="entry name" value="SENSOR HISTIDINE KINASE CPXA"/>
    <property type="match status" value="1"/>
</dbReference>
<evidence type="ECO:0000256" key="8">
    <source>
        <dbReference type="ARBA" id="ARBA00022777"/>
    </source>
</evidence>
<dbReference type="PROSITE" id="PS50112">
    <property type="entry name" value="PAS"/>
    <property type="match status" value="1"/>
</dbReference>
<dbReference type="CDD" id="cd00130">
    <property type="entry name" value="PAS"/>
    <property type="match status" value="1"/>
</dbReference>
<dbReference type="EMBL" id="MFQP01000065">
    <property type="protein sequence ID" value="OGH87013.1"/>
    <property type="molecule type" value="Genomic_DNA"/>
</dbReference>
<gene>
    <name evidence="15" type="ORF">A2206_01070</name>
</gene>
<keyword evidence="6" id="KW-0808">Transferase</keyword>
<dbReference type="SUPFAM" id="SSF103190">
    <property type="entry name" value="Sensory domain-like"/>
    <property type="match status" value="2"/>
</dbReference>
<keyword evidence="8" id="KW-0418">Kinase</keyword>
<feature type="domain" description="HAMP" evidence="14">
    <location>
        <begin position="369"/>
        <end position="422"/>
    </location>
</feature>
<dbReference type="InterPro" id="IPR048760">
    <property type="entry name" value="VP0354-like_sensor_dom"/>
</dbReference>
<keyword evidence="7" id="KW-0547">Nucleotide-binding</keyword>
<dbReference type="InterPro" id="IPR029151">
    <property type="entry name" value="Sensor-like_sf"/>
</dbReference>
<comment type="subcellular location">
    <subcellularLocation>
        <location evidence="2">Cell membrane</location>
        <topology evidence="2">Multi-pass membrane protein</topology>
    </subcellularLocation>
</comment>
<dbReference type="InterPro" id="IPR050398">
    <property type="entry name" value="HssS/ArlS-like"/>
</dbReference>
<dbReference type="EC" id="2.7.13.3" evidence="3"/>
<feature type="domain" description="PAS" evidence="13">
    <location>
        <begin position="434"/>
        <end position="486"/>
    </location>
</feature>
<keyword evidence="9" id="KW-0067">ATP-binding</keyword>
<keyword evidence="11 12" id="KW-0472">Membrane</keyword>
<evidence type="ECO:0000313" key="16">
    <source>
        <dbReference type="Proteomes" id="UP000177151"/>
    </source>
</evidence>
<protein>
    <recommendedName>
        <fullName evidence="3">histidine kinase</fullName>
        <ecNumber evidence="3">2.7.13.3</ecNumber>
    </recommendedName>
</protein>
<keyword evidence="4" id="KW-1003">Cell membrane</keyword>
<evidence type="ECO:0000259" key="13">
    <source>
        <dbReference type="PROSITE" id="PS50112"/>
    </source>
</evidence>
<dbReference type="InterPro" id="IPR003660">
    <property type="entry name" value="HAMP_dom"/>
</dbReference>
<dbReference type="Proteomes" id="UP000177151">
    <property type="component" value="Unassembled WGS sequence"/>
</dbReference>
<evidence type="ECO:0000256" key="5">
    <source>
        <dbReference type="ARBA" id="ARBA00022553"/>
    </source>
</evidence>
<evidence type="ECO:0000256" key="10">
    <source>
        <dbReference type="ARBA" id="ARBA00023012"/>
    </source>
</evidence>
<dbReference type="Gene3D" id="3.30.450.20">
    <property type="entry name" value="PAS domain"/>
    <property type="match status" value="3"/>
</dbReference>
<feature type="transmembrane region" description="Helical" evidence="12">
    <location>
        <begin position="7"/>
        <end position="27"/>
    </location>
</feature>
<dbReference type="AlphaFoldDB" id="A0A1F6NTC5"/>
<organism evidence="15 16">
    <name type="scientific">Candidatus Magasanikbacteria bacterium RIFOXYA1_FULL_40_8</name>
    <dbReference type="NCBI Taxonomy" id="1798694"/>
    <lineage>
        <taxon>Bacteria</taxon>
        <taxon>Candidatus Magasanikiibacteriota</taxon>
    </lineage>
</organism>
<dbReference type="InterPro" id="IPR035965">
    <property type="entry name" value="PAS-like_dom_sf"/>
</dbReference>
<dbReference type="InterPro" id="IPR000014">
    <property type="entry name" value="PAS"/>
</dbReference>
<sequence>MKLNVKLFLGFLFGSLVLVYILSMVSYKDFSNILKKQLLTEKKQEALVQKDTTEQFLKNLESEVVNLSNIDKKRDYLGVADPTAKENEREEMTTLITTYLKERGIYKSVAIMDNYGQEFVNINWDENDLPIDTPVSRLKSKQNTYIFQNTKDLNEGEIFVALTIDKPEEGASGQRAILTNSTPIFNVNGERKGVLILSVFADSMLKGTSYNQAQQTDETENNEEETDNIMLANKDGYYLHNPDQNKEWNLFSKDSRTLYDDYPEVKPFVGESASGEIYNKNTESYLIFYPIKPYSERVKKIYNGPSEQTADEAYPFIFNNGEDVFWIQASLIEGSEISNKVNILFFKTLTLILLTLMFFIIGMMMFLQRAVIEPIGKIINGADRIKKGNLDYRLSLGNRKDEFGDLANEFNSMSAVLKRYKETMEQKIEERTSDLDKFRKSVEKNRECMIISDVKGVVLYTNEALERVTGYGRSEVINREASIKELWGGTIEPGKYDNIWKTVRDGKQPFLGKIKNKNSNGEQYTALLSITPMVDKEGNILYFFSILSDLKGIEG</sequence>
<name>A0A1F6NTC5_9BACT</name>
<evidence type="ECO:0000259" key="14">
    <source>
        <dbReference type="PROSITE" id="PS50885"/>
    </source>
</evidence>
<dbReference type="SUPFAM" id="SSF158472">
    <property type="entry name" value="HAMP domain-like"/>
    <property type="match status" value="1"/>
</dbReference>
<dbReference type="CDD" id="cd18773">
    <property type="entry name" value="PDC1_HK_sensor"/>
    <property type="match status" value="1"/>
</dbReference>
<dbReference type="Pfam" id="PF13426">
    <property type="entry name" value="PAS_9"/>
    <property type="match status" value="1"/>
</dbReference>
<dbReference type="NCBIfam" id="TIGR00229">
    <property type="entry name" value="sensory_box"/>
    <property type="match status" value="1"/>
</dbReference>
<accession>A0A1F6NTC5</accession>
<keyword evidence="10" id="KW-0902">Two-component regulatory system</keyword>
<dbReference type="SMART" id="SM00304">
    <property type="entry name" value="HAMP"/>
    <property type="match status" value="1"/>
</dbReference>
<comment type="caution">
    <text evidence="15">The sequence shown here is derived from an EMBL/GenBank/DDBJ whole genome shotgun (WGS) entry which is preliminary data.</text>
</comment>
<reference evidence="15 16" key="1">
    <citation type="journal article" date="2016" name="Nat. Commun.">
        <title>Thousands of microbial genomes shed light on interconnected biogeochemical processes in an aquifer system.</title>
        <authorList>
            <person name="Anantharaman K."/>
            <person name="Brown C.T."/>
            <person name="Hug L.A."/>
            <person name="Sharon I."/>
            <person name="Castelle C.J."/>
            <person name="Probst A.J."/>
            <person name="Thomas B.C."/>
            <person name="Singh A."/>
            <person name="Wilkins M.J."/>
            <person name="Karaoz U."/>
            <person name="Brodie E.L."/>
            <person name="Williams K.H."/>
            <person name="Hubbard S.S."/>
            <person name="Banfield J.F."/>
        </authorList>
    </citation>
    <scope>NUCLEOTIDE SEQUENCE [LARGE SCALE GENOMIC DNA]</scope>
</reference>
<evidence type="ECO:0000256" key="3">
    <source>
        <dbReference type="ARBA" id="ARBA00012438"/>
    </source>
</evidence>
<dbReference type="Pfam" id="PF00672">
    <property type="entry name" value="HAMP"/>
    <property type="match status" value="1"/>
</dbReference>
<evidence type="ECO:0000256" key="7">
    <source>
        <dbReference type="ARBA" id="ARBA00022741"/>
    </source>
</evidence>
<dbReference type="Gene3D" id="6.10.340.10">
    <property type="match status" value="1"/>
</dbReference>
<dbReference type="CDD" id="cd06225">
    <property type="entry name" value="HAMP"/>
    <property type="match status" value="1"/>
</dbReference>
<dbReference type="PROSITE" id="PS50885">
    <property type="entry name" value="HAMP"/>
    <property type="match status" value="1"/>
</dbReference>
<evidence type="ECO:0000256" key="12">
    <source>
        <dbReference type="SAM" id="Phobius"/>
    </source>
</evidence>
<dbReference type="PANTHER" id="PTHR45528:SF1">
    <property type="entry name" value="SENSOR HISTIDINE KINASE CPXA"/>
    <property type="match status" value="1"/>
</dbReference>
<keyword evidence="5" id="KW-0597">Phosphoprotein</keyword>
<evidence type="ECO:0000256" key="2">
    <source>
        <dbReference type="ARBA" id="ARBA00004651"/>
    </source>
</evidence>
<evidence type="ECO:0000256" key="6">
    <source>
        <dbReference type="ARBA" id="ARBA00022679"/>
    </source>
</evidence>
<evidence type="ECO:0000256" key="1">
    <source>
        <dbReference type="ARBA" id="ARBA00000085"/>
    </source>
</evidence>
<proteinExistence type="predicted"/>
<keyword evidence="12" id="KW-0812">Transmembrane</keyword>
<dbReference type="SUPFAM" id="SSF55785">
    <property type="entry name" value="PYP-like sensor domain (PAS domain)"/>
    <property type="match status" value="1"/>
</dbReference>
<evidence type="ECO:0000256" key="9">
    <source>
        <dbReference type="ARBA" id="ARBA00022840"/>
    </source>
</evidence>
<comment type="catalytic activity">
    <reaction evidence="1">
        <text>ATP + protein L-histidine = ADP + protein N-phospho-L-histidine.</text>
        <dbReference type="EC" id="2.7.13.3"/>
    </reaction>
</comment>
<evidence type="ECO:0000256" key="4">
    <source>
        <dbReference type="ARBA" id="ARBA00022475"/>
    </source>
</evidence>